<dbReference type="Proteomes" id="UP000662637">
    <property type="component" value="Unassembled WGS sequence"/>
</dbReference>
<dbReference type="SUPFAM" id="SSF48371">
    <property type="entry name" value="ARM repeat"/>
    <property type="match status" value="1"/>
</dbReference>
<dbReference type="GO" id="GO:0005737">
    <property type="term" value="C:cytoplasm"/>
    <property type="evidence" value="ECO:0007669"/>
    <property type="project" value="TreeGrafter"/>
</dbReference>
<dbReference type="PANTHER" id="PTHR23120">
    <property type="entry name" value="MAESTRO-RELATED HEAT DOMAIN-CONTAINING"/>
    <property type="match status" value="1"/>
</dbReference>
<sequence length="297" mass="32739">MAFMKGVVQVTRAIRSIKDQEDFHFAQKPTLTRLVMAILKVEPTDHLASPVRTMAMDALSHLSKLRPFYSIEESNELMDISLHSVISLQPPGEDNESIKTLYANTLRSLEQLMESLMQRQLDPRGLQEMVHLLEKWILSEKEWEREKATNLHLHLMQIYVQSVGVCSRVPSTGFTLSSRHRAASGQPQIPLKLGQFGTLVGLIAPCTCDTHQRTRVASTNILSSLLDLHGMGRAGHEGRPLRANRQAAGGGSAAGLPWGSVTVCGVGGRQTGLPEESGGGQSAPRGHRRFQKERPRG</sequence>
<evidence type="ECO:0000313" key="3">
    <source>
        <dbReference type="EMBL" id="KAF7468117.1"/>
    </source>
</evidence>
<dbReference type="InterPro" id="IPR045206">
    <property type="entry name" value="Maestro_heat-like_prot"/>
</dbReference>
<organism evidence="3 4">
    <name type="scientific">Marmota monax</name>
    <name type="common">Woodchuck</name>
    <dbReference type="NCBI Taxonomy" id="9995"/>
    <lineage>
        <taxon>Eukaryota</taxon>
        <taxon>Metazoa</taxon>
        <taxon>Chordata</taxon>
        <taxon>Craniata</taxon>
        <taxon>Vertebrata</taxon>
        <taxon>Euteleostomi</taxon>
        <taxon>Mammalia</taxon>
        <taxon>Eutheria</taxon>
        <taxon>Euarchontoglires</taxon>
        <taxon>Glires</taxon>
        <taxon>Rodentia</taxon>
        <taxon>Sciuromorpha</taxon>
        <taxon>Sciuridae</taxon>
        <taxon>Xerinae</taxon>
        <taxon>Marmotini</taxon>
        <taxon>Marmota</taxon>
    </lineage>
</organism>
<dbReference type="PANTHER" id="PTHR23120:SF14">
    <property type="entry name" value="MAESTRO HEAT-LIKE REPEAT-CONTAINING PROTEIN FAMILY MEMBER 2A"/>
    <property type="match status" value="1"/>
</dbReference>
<comment type="caution">
    <text evidence="3">The sequence shown here is derived from an EMBL/GenBank/DDBJ whole genome shotgun (WGS) entry which is preliminary data.</text>
</comment>
<dbReference type="InterPro" id="IPR016024">
    <property type="entry name" value="ARM-type_fold"/>
</dbReference>
<feature type="region of interest" description="Disordered" evidence="1">
    <location>
        <begin position="267"/>
        <end position="297"/>
    </location>
</feature>
<proteinExistence type="predicted"/>
<dbReference type="EMBL" id="WJEC01007784">
    <property type="protein sequence ID" value="KAF7468117.1"/>
    <property type="molecule type" value="Genomic_DNA"/>
</dbReference>
<evidence type="ECO:0000259" key="2">
    <source>
        <dbReference type="Pfam" id="PF23210"/>
    </source>
</evidence>
<reference evidence="3" key="1">
    <citation type="submission" date="2020-08" db="EMBL/GenBank/DDBJ databases">
        <authorList>
            <person name="Shumante A."/>
            <person name="Zimin A.V."/>
            <person name="Puiu D."/>
            <person name="Salzberg S.L."/>
        </authorList>
    </citation>
    <scope>NUCLEOTIDE SEQUENCE</scope>
    <source>
        <strain evidence="3">WC2-LM</strain>
        <tissue evidence="3">Liver</tissue>
    </source>
</reference>
<gene>
    <name evidence="3" type="ORF">GHT09_013043</name>
</gene>
<evidence type="ECO:0000256" key="1">
    <source>
        <dbReference type="SAM" id="MobiDB-lite"/>
    </source>
</evidence>
<accession>A0A834UQJ2</accession>
<evidence type="ECO:0000313" key="4">
    <source>
        <dbReference type="Proteomes" id="UP000662637"/>
    </source>
</evidence>
<dbReference type="Pfam" id="PF23210">
    <property type="entry name" value="HEAT_Maestro_2"/>
    <property type="match status" value="1"/>
</dbReference>
<dbReference type="AlphaFoldDB" id="A0A834UQJ2"/>
<protein>
    <recommendedName>
        <fullName evidence="2">MROH2B-like HEAT-repeats domain-containing protein</fullName>
    </recommendedName>
</protein>
<name>A0A834UQJ2_MARMO</name>
<dbReference type="InterPro" id="IPR055408">
    <property type="entry name" value="HEAT_MROH2B-like"/>
</dbReference>
<feature type="domain" description="MROH2B-like HEAT-repeats" evidence="2">
    <location>
        <begin position="1"/>
        <end position="119"/>
    </location>
</feature>